<keyword evidence="8" id="KW-1185">Reference proteome</keyword>
<accession>A0A368VD46</accession>
<dbReference type="PANTHER" id="PTHR34216">
    <property type="match status" value="1"/>
</dbReference>
<dbReference type="GO" id="GO:0016810">
    <property type="term" value="F:hydrolase activity, acting on carbon-nitrogen (but not peptide) bonds"/>
    <property type="evidence" value="ECO:0007669"/>
    <property type="project" value="InterPro"/>
</dbReference>
<evidence type="ECO:0000256" key="2">
    <source>
        <dbReference type="ARBA" id="ARBA00022729"/>
    </source>
</evidence>
<feature type="chain" id="PRO_5016562485" evidence="3">
    <location>
        <begin position="26"/>
        <end position="344"/>
    </location>
</feature>
<evidence type="ECO:0000256" key="3">
    <source>
        <dbReference type="SAM" id="SignalP"/>
    </source>
</evidence>
<dbReference type="Proteomes" id="UP000252795">
    <property type="component" value="Unassembled WGS sequence"/>
</dbReference>
<organism evidence="6 7">
    <name type="scientific">Marinobacter nauticus</name>
    <name type="common">Marinobacter hydrocarbonoclasticus</name>
    <name type="synonym">Marinobacter aquaeolei</name>
    <dbReference type="NCBI Taxonomy" id="2743"/>
    <lineage>
        <taxon>Bacteria</taxon>
        <taxon>Pseudomonadati</taxon>
        <taxon>Pseudomonadota</taxon>
        <taxon>Gammaproteobacteria</taxon>
        <taxon>Pseudomonadales</taxon>
        <taxon>Marinobacteraceae</taxon>
        <taxon>Marinobacter</taxon>
    </lineage>
</organism>
<dbReference type="EMBL" id="QNSA01000001">
    <property type="protein sequence ID" value="RBP77299.1"/>
    <property type="molecule type" value="Genomic_DNA"/>
</dbReference>
<proteinExistence type="predicted"/>
<dbReference type="GO" id="GO:0005975">
    <property type="term" value="P:carbohydrate metabolic process"/>
    <property type="evidence" value="ECO:0007669"/>
    <property type="project" value="InterPro"/>
</dbReference>
<dbReference type="SUPFAM" id="SSF88713">
    <property type="entry name" value="Glycoside hydrolase/deacetylase"/>
    <property type="match status" value="1"/>
</dbReference>
<dbReference type="InterPro" id="IPR011330">
    <property type="entry name" value="Glyco_hydro/deAcase_b/a-brl"/>
</dbReference>
<reference evidence="6 7" key="1">
    <citation type="submission" date="2018-07" db="EMBL/GenBank/DDBJ databases">
        <title>Freshwater and sediment microbial communities from various areas in North America, analyzing microbe dynamics in response to fracking.</title>
        <authorList>
            <person name="Lamendella R."/>
        </authorList>
    </citation>
    <scope>NUCLEOTIDE SEQUENCE [LARGE SCALE GENOMIC DNA]</scope>
    <source>
        <strain evidence="6 7">114E</strain>
        <strain evidence="5 8">114E_o</strain>
    </source>
</reference>
<evidence type="ECO:0000313" key="6">
    <source>
        <dbReference type="EMBL" id="RCW38145.1"/>
    </source>
</evidence>
<gene>
    <name evidence="6" type="ORF">DET51_101494</name>
    <name evidence="5" type="ORF">DET64_101495</name>
</gene>
<evidence type="ECO:0000313" key="5">
    <source>
        <dbReference type="EMBL" id="RBP77299.1"/>
    </source>
</evidence>
<dbReference type="PROSITE" id="PS51677">
    <property type="entry name" value="NODB"/>
    <property type="match status" value="1"/>
</dbReference>
<dbReference type="RefSeq" id="WP_113879047.1">
    <property type="nucleotide sequence ID" value="NZ_QNSA01000001.1"/>
</dbReference>
<dbReference type="GO" id="GO:0005576">
    <property type="term" value="C:extracellular region"/>
    <property type="evidence" value="ECO:0007669"/>
    <property type="project" value="UniProtKB-SubCell"/>
</dbReference>
<dbReference type="InterPro" id="IPR002509">
    <property type="entry name" value="NODB_dom"/>
</dbReference>
<comment type="subcellular location">
    <subcellularLocation>
        <location evidence="1">Secreted</location>
    </subcellularLocation>
</comment>
<dbReference type="Gene3D" id="3.20.20.370">
    <property type="entry name" value="Glycoside hydrolase/deacetylase"/>
    <property type="match status" value="1"/>
</dbReference>
<evidence type="ECO:0000313" key="8">
    <source>
        <dbReference type="Proteomes" id="UP000253065"/>
    </source>
</evidence>
<dbReference type="EMBL" id="QPJB01000001">
    <property type="protein sequence ID" value="RCW38145.1"/>
    <property type="molecule type" value="Genomic_DNA"/>
</dbReference>
<evidence type="ECO:0000256" key="1">
    <source>
        <dbReference type="ARBA" id="ARBA00004613"/>
    </source>
</evidence>
<keyword evidence="2 3" id="KW-0732">Signal</keyword>
<dbReference type="InterPro" id="IPR051398">
    <property type="entry name" value="Polysacch_Deacetylase"/>
</dbReference>
<feature type="domain" description="NodB homology" evidence="4">
    <location>
        <begin position="83"/>
        <end position="344"/>
    </location>
</feature>
<feature type="signal peptide" evidence="3">
    <location>
        <begin position="1"/>
        <end position="25"/>
    </location>
</feature>
<name>A0A368VD46_MARNT</name>
<dbReference type="Proteomes" id="UP000253065">
    <property type="component" value="Unassembled WGS sequence"/>
</dbReference>
<dbReference type="Pfam" id="PF01522">
    <property type="entry name" value="Polysacc_deac_1"/>
    <property type="match status" value="1"/>
</dbReference>
<dbReference type="AlphaFoldDB" id="A0A368VD46"/>
<dbReference type="CDD" id="cd10973">
    <property type="entry name" value="CE4_DAC_u4_5s"/>
    <property type="match status" value="1"/>
</dbReference>
<protein>
    <submittedName>
        <fullName evidence="6">Polysaccharide deacetylase</fullName>
    </submittedName>
</protein>
<evidence type="ECO:0000313" key="7">
    <source>
        <dbReference type="Proteomes" id="UP000252795"/>
    </source>
</evidence>
<sequence>MIRMNKLVAYPLISAVLLAGTQAQADLVVLQYHHVDDSTPPATSTSRSLFEAQMKMIRDIDLDVVPLEAGTKAALAGEHPDTNEVAITFDDAYESVHTFAAPLLDRLGLPYTVFVNTDAVGAKGYMTWEQLRAMADNELATIANHSADHAHLARRRGEAESEWENRVTNSLDKAQQELKNRLGVEKPMFAYPYGEFDQALEHKLNERGWLGYGQQSGAIGQYSGKTRLPRFPMANAYGQLGSLKDKLMSKAFPVPANDLPDGVFDQNPPRLRFTPTDAISPSRLTCFASGLGRIDFAVVGDAIEVQAPKAINSRRFRYNCTHPAGNGSFYWLSQQWLNLDAPED</sequence>
<comment type="caution">
    <text evidence="6">The sequence shown here is derived from an EMBL/GenBank/DDBJ whole genome shotgun (WGS) entry which is preliminary data.</text>
</comment>
<dbReference type="PANTHER" id="PTHR34216:SF3">
    <property type="entry name" value="POLY-BETA-1,6-N-ACETYL-D-GLUCOSAMINE N-DEACETYLASE"/>
    <property type="match status" value="1"/>
</dbReference>
<evidence type="ECO:0000259" key="4">
    <source>
        <dbReference type="PROSITE" id="PS51677"/>
    </source>
</evidence>